<dbReference type="KEGG" id="vg:79585552"/>
<accession>A0A6M3T9T4</accession>
<evidence type="ECO:0000313" key="2">
    <source>
        <dbReference type="Proteomes" id="UP000502376"/>
    </source>
</evidence>
<reference evidence="1 2" key="1">
    <citation type="submission" date="2019-11" db="EMBL/GenBank/DDBJ databases">
        <authorList>
            <person name="Hylling O."/>
            <person name="Hansen L.H."/>
            <person name="Johansen A."/>
        </authorList>
    </citation>
    <scope>NUCLEOTIDE SEQUENCE [LARGE SCALE GENOMIC DNA]</scope>
</reference>
<sequence>MNVEAIRALREMREARAATRAEQLEPGDYYASDNFVMVRPPVGSVLGTVAVTCESHWDACLVLLALGKAKDA</sequence>
<name>A0A6M3T9T4_9CAUD</name>
<protein>
    <submittedName>
        <fullName evidence="1">Uncharacterized protein</fullName>
    </submittedName>
</protein>
<proteinExistence type="predicted"/>
<organism evidence="1 2">
    <name type="scientific">Sphingomonas phage Eidolon</name>
    <dbReference type="NCBI Taxonomy" id="2686311"/>
    <lineage>
        <taxon>Viruses</taxon>
        <taxon>Duplodnaviria</taxon>
        <taxon>Heunggongvirae</taxon>
        <taxon>Uroviricota</taxon>
        <taxon>Caudoviricetes</taxon>
        <taxon>Johnpaulvirinae</taxon>
        <taxon>Eidolonvirus</taxon>
        <taxon>Eidolonvirus eidolon</taxon>
    </lineage>
</organism>
<dbReference type="EMBL" id="MN734437">
    <property type="protein sequence ID" value="QJD54421.1"/>
    <property type="molecule type" value="Genomic_DNA"/>
</dbReference>
<evidence type="ECO:0000313" key="1">
    <source>
        <dbReference type="EMBL" id="QJD54421.1"/>
    </source>
</evidence>
<keyword evidence="2" id="KW-1185">Reference proteome</keyword>
<dbReference type="RefSeq" id="YP_010738187.1">
    <property type="nucleotide sequence ID" value="NC_073023.1"/>
</dbReference>
<dbReference type="GeneID" id="79585552"/>
<dbReference type="Proteomes" id="UP000502376">
    <property type="component" value="Segment"/>
</dbReference>